<dbReference type="Gene3D" id="3.40.50.1000">
    <property type="entry name" value="HAD superfamily/HAD-like"/>
    <property type="match status" value="1"/>
</dbReference>
<dbReference type="Proteomes" id="UP000650628">
    <property type="component" value="Unassembled WGS sequence"/>
</dbReference>
<dbReference type="SUPFAM" id="SSF56784">
    <property type="entry name" value="HAD-like"/>
    <property type="match status" value="1"/>
</dbReference>
<dbReference type="SFLD" id="SFLDS00003">
    <property type="entry name" value="Haloacid_Dehalogenase"/>
    <property type="match status" value="1"/>
</dbReference>
<sequence length="249" mass="27614">MNQNKDVTPRAPGARHGEWIGGEPSVLVFDVNETLIDFESMNPLFERIFGDRRVMREWLGHLITYSMTITLSGLYEEFFTLGQGLLRMVGDIHGVEVTDADIEEIRKAMLTMPAHPDVEAGLNQLKDAGFRMVTLTNSPPNPKGRSPLEHAGLAHFFERQFTIETTRAYKPAPQTYHLVAQSLDVPPSTCFMVAAHVWDTVGAQSAGYTAGLVTRPGNAPLPVRSLPQPNLVAPDLPALATRLIERWRS</sequence>
<evidence type="ECO:0000313" key="4">
    <source>
        <dbReference type="Proteomes" id="UP000650628"/>
    </source>
</evidence>
<dbReference type="InterPro" id="IPR051540">
    <property type="entry name" value="S-2-haloacid_dehalogenase"/>
</dbReference>
<comment type="caution">
    <text evidence="3">The sequence shown here is derived from an EMBL/GenBank/DDBJ whole genome shotgun (WGS) entry which is preliminary data.</text>
</comment>
<dbReference type="Gene3D" id="1.10.150.240">
    <property type="entry name" value="Putative phosphatase, domain 2"/>
    <property type="match status" value="1"/>
</dbReference>
<evidence type="ECO:0000256" key="2">
    <source>
        <dbReference type="ARBA" id="ARBA00022801"/>
    </source>
</evidence>
<dbReference type="NCBIfam" id="TIGR01428">
    <property type="entry name" value="HAD_type_II"/>
    <property type="match status" value="1"/>
</dbReference>
<organism evidence="3 4">
    <name type="scientific">Planotetraspora mira</name>
    <dbReference type="NCBI Taxonomy" id="58121"/>
    <lineage>
        <taxon>Bacteria</taxon>
        <taxon>Bacillati</taxon>
        <taxon>Actinomycetota</taxon>
        <taxon>Actinomycetes</taxon>
        <taxon>Streptosporangiales</taxon>
        <taxon>Streptosporangiaceae</taxon>
        <taxon>Planotetraspora</taxon>
    </lineage>
</organism>
<dbReference type="Pfam" id="PF00702">
    <property type="entry name" value="Hydrolase"/>
    <property type="match status" value="1"/>
</dbReference>
<evidence type="ECO:0000313" key="3">
    <source>
        <dbReference type="EMBL" id="GII30478.1"/>
    </source>
</evidence>
<protein>
    <submittedName>
        <fullName evidence="3">Haloacid dehalogenase</fullName>
    </submittedName>
</protein>
<dbReference type="NCBIfam" id="TIGR01493">
    <property type="entry name" value="HAD-SF-IA-v2"/>
    <property type="match status" value="1"/>
</dbReference>
<reference evidence="3 4" key="1">
    <citation type="submission" date="2021-01" db="EMBL/GenBank/DDBJ databases">
        <title>Whole genome shotgun sequence of Planotetraspora mira NBRC 15435.</title>
        <authorList>
            <person name="Komaki H."/>
            <person name="Tamura T."/>
        </authorList>
    </citation>
    <scope>NUCLEOTIDE SEQUENCE [LARGE SCALE GENOMIC DNA]</scope>
    <source>
        <strain evidence="3 4">NBRC 15435</strain>
    </source>
</reference>
<dbReference type="InterPro" id="IPR036412">
    <property type="entry name" value="HAD-like_sf"/>
</dbReference>
<dbReference type="EMBL" id="BOOO01000019">
    <property type="protein sequence ID" value="GII30478.1"/>
    <property type="molecule type" value="Genomic_DNA"/>
</dbReference>
<dbReference type="InterPro" id="IPR023214">
    <property type="entry name" value="HAD_sf"/>
</dbReference>
<accession>A0A8J3TQ40</accession>
<dbReference type="SFLD" id="SFLDG01129">
    <property type="entry name" value="C1.5:_HAD__Beta-PGM__Phosphata"/>
    <property type="match status" value="1"/>
</dbReference>
<dbReference type="PANTHER" id="PTHR43316">
    <property type="entry name" value="HYDROLASE, HALOACID DELAHOGENASE-RELATED"/>
    <property type="match status" value="1"/>
</dbReference>
<gene>
    <name evidence="3" type="primary">dehII_1</name>
    <name evidence="3" type="ORF">Pmi06nite_39200</name>
</gene>
<proteinExistence type="inferred from homology"/>
<dbReference type="InterPro" id="IPR006328">
    <property type="entry name" value="2-HAD"/>
</dbReference>
<dbReference type="PANTHER" id="PTHR43316:SF3">
    <property type="entry name" value="HALOACID DEHALOGENASE, TYPE II (AFU_ORTHOLOGUE AFUA_2G07750)-RELATED"/>
    <property type="match status" value="1"/>
</dbReference>
<dbReference type="RefSeq" id="WP_203954435.1">
    <property type="nucleotide sequence ID" value="NZ_BOOO01000019.1"/>
</dbReference>
<keyword evidence="4" id="KW-1185">Reference proteome</keyword>
<evidence type="ECO:0000256" key="1">
    <source>
        <dbReference type="ARBA" id="ARBA00008106"/>
    </source>
</evidence>
<dbReference type="AlphaFoldDB" id="A0A8J3TQ40"/>
<name>A0A8J3TQ40_9ACTN</name>
<comment type="similarity">
    <text evidence="1">Belongs to the HAD-like hydrolase superfamily. S-2-haloalkanoic acid dehalogenase family.</text>
</comment>
<dbReference type="GO" id="GO:0019120">
    <property type="term" value="F:hydrolase activity, acting on acid halide bonds, in C-halide compounds"/>
    <property type="evidence" value="ECO:0007669"/>
    <property type="project" value="InterPro"/>
</dbReference>
<dbReference type="CDD" id="cd02588">
    <property type="entry name" value="HAD_L2-DEX"/>
    <property type="match status" value="1"/>
</dbReference>
<dbReference type="PRINTS" id="PR00413">
    <property type="entry name" value="HADHALOGNASE"/>
</dbReference>
<dbReference type="InterPro" id="IPR006439">
    <property type="entry name" value="HAD-SF_hydro_IA"/>
</dbReference>
<keyword evidence="2" id="KW-0378">Hydrolase</keyword>
<dbReference type="InterPro" id="IPR023198">
    <property type="entry name" value="PGP-like_dom2"/>
</dbReference>